<gene>
    <name evidence="2" type="ORF">DM02DRAFT_664187</name>
</gene>
<dbReference type="OrthoDB" id="3782795at2759"/>
<sequence>MDRDLAIGYIVCLSCGVMLGAWLLLQDIRMQSRWGLAIAIFSSFVQIAPIIPTIVALAITFNPSTQLDWVDLAVACTFQSIVYTNLARLLRALHFPTWTTLLSHVAIFVVDIVDVFFYRYK</sequence>
<feature type="transmembrane region" description="Helical" evidence="1">
    <location>
        <begin position="98"/>
        <end position="118"/>
    </location>
</feature>
<name>A0A2V1CZS9_9PLEO</name>
<organism evidence="2 3">
    <name type="scientific">Periconia macrospinosa</name>
    <dbReference type="NCBI Taxonomy" id="97972"/>
    <lineage>
        <taxon>Eukaryota</taxon>
        <taxon>Fungi</taxon>
        <taxon>Dikarya</taxon>
        <taxon>Ascomycota</taxon>
        <taxon>Pezizomycotina</taxon>
        <taxon>Dothideomycetes</taxon>
        <taxon>Pleosporomycetidae</taxon>
        <taxon>Pleosporales</taxon>
        <taxon>Massarineae</taxon>
        <taxon>Periconiaceae</taxon>
        <taxon>Periconia</taxon>
    </lineage>
</organism>
<reference evidence="2 3" key="1">
    <citation type="journal article" date="2018" name="Sci. Rep.">
        <title>Comparative genomics provides insights into the lifestyle and reveals functional heterogeneity of dark septate endophytic fungi.</title>
        <authorList>
            <person name="Knapp D.G."/>
            <person name="Nemeth J.B."/>
            <person name="Barry K."/>
            <person name="Hainaut M."/>
            <person name="Henrissat B."/>
            <person name="Johnson J."/>
            <person name="Kuo A."/>
            <person name="Lim J.H.P."/>
            <person name="Lipzen A."/>
            <person name="Nolan M."/>
            <person name="Ohm R.A."/>
            <person name="Tamas L."/>
            <person name="Grigoriev I.V."/>
            <person name="Spatafora J.W."/>
            <person name="Nagy L.G."/>
            <person name="Kovacs G.M."/>
        </authorList>
    </citation>
    <scope>NUCLEOTIDE SEQUENCE [LARGE SCALE GENOMIC DNA]</scope>
    <source>
        <strain evidence="2 3">DSE2036</strain>
    </source>
</reference>
<keyword evidence="1" id="KW-1133">Transmembrane helix</keyword>
<proteinExistence type="predicted"/>
<evidence type="ECO:0000313" key="3">
    <source>
        <dbReference type="Proteomes" id="UP000244855"/>
    </source>
</evidence>
<feature type="transmembrane region" description="Helical" evidence="1">
    <location>
        <begin position="6"/>
        <end position="25"/>
    </location>
</feature>
<evidence type="ECO:0000256" key="1">
    <source>
        <dbReference type="SAM" id="Phobius"/>
    </source>
</evidence>
<keyword evidence="3" id="KW-1185">Reference proteome</keyword>
<keyword evidence="1" id="KW-0812">Transmembrane</keyword>
<dbReference type="AlphaFoldDB" id="A0A2V1CZS9"/>
<accession>A0A2V1CZS9</accession>
<protein>
    <submittedName>
        <fullName evidence="2">Uncharacterized protein</fullName>
    </submittedName>
</protein>
<dbReference type="Proteomes" id="UP000244855">
    <property type="component" value="Unassembled WGS sequence"/>
</dbReference>
<evidence type="ECO:0000313" key="2">
    <source>
        <dbReference type="EMBL" id="PVH91262.1"/>
    </source>
</evidence>
<dbReference type="EMBL" id="KZ805910">
    <property type="protein sequence ID" value="PVH91262.1"/>
    <property type="molecule type" value="Genomic_DNA"/>
</dbReference>
<keyword evidence="1" id="KW-0472">Membrane</keyword>
<feature type="transmembrane region" description="Helical" evidence="1">
    <location>
        <begin position="37"/>
        <end position="61"/>
    </location>
</feature>